<evidence type="ECO:0000313" key="1">
    <source>
        <dbReference type="EMBL" id="GLW92706.1"/>
    </source>
</evidence>
<name>A0A9W6VB22_9PSEU</name>
<proteinExistence type="predicted"/>
<dbReference type="AlphaFoldDB" id="A0A9W6VB22"/>
<dbReference type="Proteomes" id="UP001165042">
    <property type="component" value="Unassembled WGS sequence"/>
</dbReference>
<gene>
    <name evidence="1" type="ORF">Aglo03_35220</name>
</gene>
<protein>
    <recommendedName>
        <fullName evidence="3">Intein C-terminal splicing region</fullName>
    </recommendedName>
</protein>
<dbReference type="PROSITE" id="PS50818">
    <property type="entry name" value="INTEIN_C_TER"/>
    <property type="match status" value="1"/>
</dbReference>
<dbReference type="InterPro" id="IPR030934">
    <property type="entry name" value="Intein_C"/>
</dbReference>
<sequence length="174" mass="18742">METVQRYLAPGVVHDLTIDQIHTYYVLVDTASVLVHNCGGAVQGHPQACECVAGEIPKVRNGKLAGDTHPGTEVPFDSDGFPDFSSWRHPDVKDIRIELSGNRTTDFRKANKAAGLTKTPTGHTWHHHQDSGLMQLVEYDVHAKTGHTGGHAGGGGVIDQLLRGGGIAHRSARE</sequence>
<organism evidence="1 2">
    <name type="scientific">Actinokineospora globicatena</name>
    <dbReference type="NCBI Taxonomy" id="103729"/>
    <lineage>
        <taxon>Bacteria</taxon>
        <taxon>Bacillati</taxon>
        <taxon>Actinomycetota</taxon>
        <taxon>Actinomycetes</taxon>
        <taxon>Pseudonocardiales</taxon>
        <taxon>Pseudonocardiaceae</taxon>
        <taxon>Actinokineospora</taxon>
    </lineage>
</organism>
<evidence type="ECO:0008006" key="3">
    <source>
        <dbReference type="Google" id="ProtNLM"/>
    </source>
</evidence>
<dbReference type="Pfam" id="PF12639">
    <property type="entry name" value="Colicin-DNase"/>
    <property type="match status" value="1"/>
</dbReference>
<keyword evidence="2" id="KW-1185">Reference proteome</keyword>
<evidence type="ECO:0000313" key="2">
    <source>
        <dbReference type="Proteomes" id="UP001165042"/>
    </source>
</evidence>
<dbReference type="EMBL" id="BSSD01000005">
    <property type="protein sequence ID" value="GLW92706.1"/>
    <property type="molecule type" value="Genomic_DNA"/>
</dbReference>
<reference evidence="1" key="1">
    <citation type="submission" date="2023-02" db="EMBL/GenBank/DDBJ databases">
        <title>Actinokineospora globicatena NBRC 15670.</title>
        <authorList>
            <person name="Ichikawa N."/>
            <person name="Sato H."/>
            <person name="Tonouchi N."/>
        </authorList>
    </citation>
    <scope>NUCLEOTIDE SEQUENCE</scope>
    <source>
        <strain evidence="1">NBRC 15670</strain>
    </source>
</reference>
<accession>A0A9W6VB22</accession>
<comment type="caution">
    <text evidence="1">The sequence shown here is derived from an EMBL/GenBank/DDBJ whole genome shotgun (WGS) entry which is preliminary data.</text>
</comment>